<feature type="domain" description="F-box associated beta-propeller type 3" evidence="1">
    <location>
        <begin position="124"/>
        <end position="311"/>
    </location>
</feature>
<organism evidence="2 3">
    <name type="scientific">Eutrema salsugineum</name>
    <name type="common">Saltwater cress</name>
    <name type="synonym">Sisymbrium salsugineum</name>
    <dbReference type="NCBI Taxonomy" id="72664"/>
    <lineage>
        <taxon>Eukaryota</taxon>
        <taxon>Viridiplantae</taxon>
        <taxon>Streptophyta</taxon>
        <taxon>Embryophyta</taxon>
        <taxon>Tracheophyta</taxon>
        <taxon>Spermatophyta</taxon>
        <taxon>Magnoliopsida</taxon>
        <taxon>eudicotyledons</taxon>
        <taxon>Gunneridae</taxon>
        <taxon>Pentapetalae</taxon>
        <taxon>rosids</taxon>
        <taxon>malvids</taxon>
        <taxon>Brassicales</taxon>
        <taxon>Brassicaceae</taxon>
        <taxon>Eutremeae</taxon>
        <taxon>Eutrema</taxon>
    </lineage>
</organism>
<protein>
    <recommendedName>
        <fullName evidence="1">F-box associated beta-propeller type 3 domain-containing protein</fullName>
    </recommendedName>
</protein>
<evidence type="ECO:0000313" key="2">
    <source>
        <dbReference type="EMBL" id="ESQ44638.1"/>
    </source>
</evidence>
<dbReference type="PANTHER" id="PTHR31111">
    <property type="entry name" value="BNAA05G37150D PROTEIN-RELATED"/>
    <property type="match status" value="1"/>
</dbReference>
<name>V4LXL3_EUTSA</name>
<gene>
    <name evidence="2" type="ORF">EUTSA_v10003313mg</name>
</gene>
<dbReference type="Gramene" id="ESQ44638">
    <property type="protein sequence ID" value="ESQ44638"/>
    <property type="gene ID" value="EUTSA_v10003313mg"/>
</dbReference>
<keyword evidence="3" id="KW-1185">Reference proteome</keyword>
<dbReference type="KEGG" id="eus:EUTSA_v10003313mg"/>
<dbReference type="STRING" id="72664.V4LXL3"/>
<dbReference type="OMA" id="RISHIWL"/>
<feature type="domain" description="F-box associated beta-propeller type 3" evidence="1">
    <location>
        <begin position="25"/>
        <end position="114"/>
    </location>
</feature>
<dbReference type="Pfam" id="PF08268">
    <property type="entry name" value="FBA_3"/>
    <property type="match status" value="2"/>
</dbReference>
<dbReference type="NCBIfam" id="TIGR01640">
    <property type="entry name" value="F_box_assoc_1"/>
    <property type="match status" value="1"/>
</dbReference>
<reference evidence="2 3" key="1">
    <citation type="journal article" date="2013" name="Front. Plant Sci.">
        <title>The Reference Genome of the Halophytic Plant Eutrema salsugineum.</title>
        <authorList>
            <person name="Yang R."/>
            <person name="Jarvis D.E."/>
            <person name="Chen H."/>
            <person name="Beilstein M.A."/>
            <person name="Grimwood J."/>
            <person name="Jenkins J."/>
            <person name="Shu S."/>
            <person name="Prochnik S."/>
            <person name="Xin M."/>
            <person name="Ma C."/>
            <person name="Schmutz J."/>
            <person name="Wing R.A."/>
            <person name="Mitchell-Olds T."/>
            <person name="Schumaker K.S."/>
            <person name="Wang X."/>
        </authorList>
    </citation>
    <scope>NUCLEOTIDE SEQUENCE [LARGE SCALE GENOMIC DNA]</scope>
</reference>
<evidence type="ECO:0000313" key="3">
    <source>
        <dbReference type="Proteomes" id="UP000030689"/>
    </source>
</evidence>
<dbReference type="Proteomes" id="UP000030689">
    <property type="component" value="Unassembled WGS sequence"/>
</dbReference>
<dbReference type="AlphaFoldDB" id="V4LXL3"/>
<dbReference type="PANTHER" id="PTHR31111:SF119">
    <property type="entry name" value="F-BOX DOMAIN-CONTAINING PROTEIN"/>
    <property type="match status" value="1"/>
</dbReference>
<dbReference type="EMBL" id="KI517441">
    <property type="protein sequence ID" value="ESQ44638.1"/>
    <property type="molecule type" value="Genomic_DNA"/>
</dbReference>
<proteinExistence type="predicted"/>
<dbReference type="InterPro" id="IPR013187">
    <property type="entry name" value="F-box-assoc_dom_typ3"/>
</dbReference>
<dbReference type="InterPro" id="IPR017451">
    <property type="entry name" value="F-box-assoc_interact_dom"/>
</dbReference>
<accession>V4LXL3</accession>
<sequence>MEQEENKKRKNYQRRNTLTSPLSSLLLCFQKDDNLFVSSIPQHTRISNRSCSSSQPIDRYHMKLPENDRIYFSTESVHGLICFKESGESGNLIVWNPSRKQFLTLPKPRMRWSDREGVPFGSYYDECEVLTLGSTQESWRTVRTTYKYYAYKFTSGICIKGVIYYQRHDLVLVSFDVRSEKFGMRLLPSDIHYETLINYGGRLACLDKNNGRRLWILEDVEKDKWSHQDFLVPFGHHDLSLSIHFSLKGITQAGEFIYVPNAFHKSFYIWLFDPVRNSRRRLEFNRLADDEENGAQTRHMFKCLYAFPNHIESQMSL</sequence>
<evidence type="ECO:0000259" key="1">
    <source>
        <dbReference type="Pfam" id="PF08268"/>
    </source>
</evidence>